<comment type="caution">
    <text evidence="2">The sequence shown here is derived from an EMBL/GenBank/DDBJ whole genome shotgun (WGS) entry which is preliminary data.</text>
</comment>
<evidence type="ECO:0008006" key="4">
    <source>
        <dbReference type="Google" id="ProtNLM"/>
    </source>
</evidence>
<keyword evidence="1" id="KW-0732">Signal</keyword>
<feature type="signal peptide" evidence="1">
    <location>
        <begin position="1"/>
        <end position="21"/>
    </location>
</feature>
<reference evidence="2 3" key="1">
    <citation type="submission" date="2020-01" db="EMBL/GenBank/DDBJ databases">
        <title>Genome analysis.</title>
        <authorList>
            <person name="Wu S."/>
            <person name="Wang G."/>
        </authorList>
    </citation>
    <scope>NUCLEOTIDE SEQUENCE [LARGE SCALE GENOMIC DNA]</scope>
    <source>
        <strain evidence="2 3">SYL130</strain>
    </source>
</reference>
<name>A0ABW9ZRV1_9BACT</name>
<evidence type="ECO:0000313" key="2">
    <source>
        <dbReference type="EMBL" id="NCI49826.1"/>
    </source>
</evidence>
<evidence type="ECO:0000313" key="3">
    <source>
        <dbReference type="Proteomes" id="UP000753802"/>
    </source>
</evidence>
<protein>
    <recommendedName>
        <fullName evidence="4">Outer membrane protein beta-barrel domain-containing protein</fullName>
    </recommendedName>
</protein>
<proteinExistence type="predicted"/>
<evidence type="ECO:0000256" key="1">
    <source>
        <dbReference type="SAM" id="SignalP"/>
    </source>
</evidence>
<dbReference type="RefSeq" id="WP_161818133.1">
    <property type="nucleotide sequence ID" value="NZ_JAACJS010000011.1"/>
</dbReference>
<sequence length="199" mass="22916">MKNLKIVITFALFCTCTGVFSQEENDRGNGKFKRENIFLGTSLNLGLANNSFNVGLNPEIGYSINKWLDGGMSFNINYFSQRATDYSPYRYRNFNYGGGPFLRVWPLSFLHLQIQPEYNWTSSNEKNMQTNYQVTNRYGTGSLLVGIGYGTRILGQHYSYFTLMIDVLQNDGSPYRDQYRDPLPVLRAGFGLYLKPRRQ</sequence>
<gene>
    <name evidence="2" type="ORF">GWC95_07830</name>
</gene>
<dbReference type="EMBL" id="JAACJS010000011">
    <property type="protein sequence ID" value="NCI49826.1"/>
    <property type="molecule type" value="Genomic_DNA"/>
</dbReference>
<organism evidence="2 3">
    <name type="scientific">Sediminibacterium roseum</name>
    <dbReference type="NCBI Taxonomy" id="1978412"/>
    <lineage>
        <taxon>Bacteria</taxon>
        <taxon>Pseudomonadati</taxon>
        <taxon>Bacteroidota</taxon>
        <taxon>Chitinophagia</taxon>
        <taxon>Chitinophagales</taxon>
        <taxon>Chitinophagaceae</taxon>
        <taxon>Sediminibacterium</taxon>
    </lineage>
</organism>
<keyword evidence="3" id="KW-1185">Reference proteome</keyword>
<dbReference type="Proteomes" id="UP000753802">
    <property type="component" value="Unassembled WGS sequence"/>
</dbReference>
<accession>A0ABW9ZRV1</accession>
<feature type="chain" id="PRO_5046010399" description="Outer membrane protein beta-barrel domain-containing protein" evidence="1">
    <location>
        <begin position="22"/>
        <end position="199"/>
    </location>
</feature>